<dbReference type="Pfam" id="PF01608">
    <property type="entry name" value="I_LWEQ"/>
    <property type="match status" value="1"/>
</dbReference>
<dbReference type="InterPro" id="IPR015009">
    <property type="entry name" value="Vinculin-bd_dom"/>
</dbReference>
<keyword evidence="5" id="KW-0963">Cytoplasm</keyword>
<dbReference type="InterPro" id="IPR037438">
    <property type="entry name" value="Talin1/2-RS"/>
</dbReference>
<comment type="caution">
    <text evidence="13">The sequence shown here is derived from an EMBL/GenBank/DDBJ whole genome shotgun (WGS) entry which is preliminary data.</text>
</comment>
<dbReference type="FunFam" id="1.20.1420.10:FF:000002">
    <property type="entry name" value="Talin 2"/>
    <property type="match status" value="1"/>
</dbReference>
<dbReference type="InterPro" id="IPR002558">
    <property type="entry name" value="ILWEQ_dom"/>
</dbReference>
<dbReference type="FunFam" id="1.20.120.230:FF:000009">
    <property type="entry name" value="Talin 2"/>
    <property type="match status" value="1"/>
</dbReference>
<dbReference type="InterPro" id="IPR011993">
    <property type="entry name" value="PH-like_dom_sf"/>
</dbReference>
<keyword evidence="9" id="KW-0206">Cytoskeleton</keyword>
<dbReference type="SUPFAM" id="SSF50729">
    <property type="entry name" value="PH domain-like"/>
    <property type="match status" value="1"/>
</dbReference>
<dbReference type="Proteomes" id="UP001174136">
    <property type="component" value="Unassembled WGS sequence"/>
</dbReference>
<dbReference type="EMBL" id="JAOPHQ010002623">
    <property type="protein sequence ID" value="KAK0146114.1"/>
    <property type="molecule type" value="Genomic_DNA"/>
</dbReference>
<dbReference type="Gene3D" id="1.20.80.10">
    <property type="match status" value="1"/>
</dbReference>
<dbReference type="InterPro" id="IPR054060">
    <property type="entry name" value="TLN1-like_RS"/>
</dbReference>
<evidence type="ECO:0000256" key="10">
    <source>
        <dbReference type="SAM" id="Coils"/>
    </source>
</evidence>
<dbReference type="Gene3D" id="1.20.1420.10">
    <property type="entry name" value="Talin, central domain"/>
    <property type="match status" value="7"/>
</dbReference>
<dbReference type="FunFam" id="1.20.1420.10:FF:000006">
    <property type="entry name" value="Talin 2"/>
    <property type="match status" value="1"/>
</dbReference>
<gene>
    <name evidence="13" type="primary">TLN1_0</name>
    <name evidence="13" type="ORF">N1851_014626</name>
</gene>
<dbReference type="GO" id="GO:0098609">
    <property type="term" value="P:cell-cell adhesion"/>
    <property type="evidence" value="ECO:0007669"/>
    <property type="project" value="TreeGrafter"/>
</dbReference>
<dbReference type="InterPro" id="IPR032425">
    <property type="entry name" value="FERM_f0"/>
</dbReference>
<dbReference type="GO" id="GO:0005737">
    <property type="term" value="C:cytoplasm"/>
    <property type="evidence" value="ECO:0007669"/>
    <property type="project" value="TreeGrafter"/>
</dbReference>
<organism evidence="13 14">
    <name type="scientific">Merluccius polli</name>
    <name type="common">Benguela hake</name>
    <name type="synonym">Merluccius cadenati</name>
    <dbReference type="NCBI Taxonomy" id="89951"/>
    <lineage>
        <taxon>Eukaryota</taxon>
        <taxon>Metazoa</taxon>
        <taxon>Chordata</taxon>
        <taxon>Craniata</taxon>
        <taxon>Vertebrata</taxon>
        <taxon>Euteleostomi</taxon>
        <taxon>Actinopterygii</taxon>
        <taxon>Neopterygii</taxon>
        <taxon>Teleostei</taxon>
        <taxon>Neoteleostei</taxon>
        <taxon>Acanthomorphata</taxon>
        <taxon>Zeiogadaria</taxon>
        <taxon>Gadariae</taxon>
        <taxon>Gadiformes</taxon>
        <taxon>Gadoidei</taxon>
        <taxon>Merlucciidae</taxon>
        <taxon>Merluccius</taxon>
    </lineage>
</organism>
<evidence type="ECO:0000256" key="7">
    <source>
        <dbReference type="ARBA" id="ARBA00022949"/>
    </source>
</evidence>
<keyword evidence="4" id="KW-1003">Cell membrane</keyword>
<dbReference type="SUPFAM" id="SSF47031">
    <property type="entry name" value="Second domain of FERM"/>
    <property type="match status" value="1"/>
</dbReference>
<dbReference type="CDD" id="cd14473">
    <property type="entry name" value="FERM_B-lobe"/>
    <property type="match status" value="1"/>
</dbReference>
<dbReference type="PROSITE" id="PS00661">
    <property type="entry name" value="FERM_2"/>
    <property type="match status" value="1"/>
</dbReference>
<evidence type="ECO:0000256" key="8">
    <source>
        <dbReference type="ARBA" id="ARBA00023136"/>
    </source>
</evidence>
<evidence type="ECO:0000256" key="2">
    <source>
        <dbReference type="ARBA" id="ARBA00004246"/>
    </source>
</evidence>
<dbReference type="SMART" id="SM00307">
    <property type="entry name" value="ILWEQ"/>
    <property type="match status" value="1"/>
</dbReference>
<dbReference type="InterPro" id="IPR054082">
    <property type="entry name" value="Talin_IBS2B"/>
</dbReference>
<dbReference type="GO" id="GO:0005200">
    <property type="term" value="F:structural constituent of cytoskeleton"/>
    <property type="evidence" value="ECO:0007669"/>
    <property type="project" value="InterPro"/>
</dbReference>
<dbReference type="SUPFAM" id="SSF109880">
    <property type="entry name" value="A middle domain of Talin 1"/>
    <property type="match status" value="1"/>
</dbReference>
<dbReference type="Pfam" id="PF21865">
    <property type="entry name" value="TLN1-like_RS"/>
    <property type="match status" value="3"/>
</dbReference>
<dbReference type="SMART" id="SM01244">
    <property type="entry name" value="IRS"/>
    <property type="match status" value="1"/>
</dbReference>
<dbReference type="PANTHER" id="PTHR19981">
    <property type="entry name" value="TALIN"/>
    <property type="match status" value="1"/>
</dbReference>
<dbReference type="GO" id="GO:0030036">
    <property type="term" value="P:actin cytoskeleton organization"/>
    <property type="evidence" value="ECO:0007669"/>
    <property type="project" value="TreeGrafter"/>
</dbReference>
<dbReference type="InterPro" id="IPR049108">
    <property type="entry name" value="Talin_R4"/>
</dbReference>
<dbReference type="FunFam" id="1.20.120.230:FF:000004">
    <property type="entry name" value="Talin 2"/>
    <property type="match status" value="1"/>
</dbReference>
<dbReference type="FunFam" id="1.20.1420.10:FF:000007">
    <property type="entry name" value="Talin 2"/>
    <property type="match status" value="1"/>
</dbReference>
<sequence length="2556" mass="273293">MVALSLKIGVGNVVKTMQFEPSTMVYDACRIIRERVPEAQLGQPNDYSLFLSDEDPKKGIWLEAGKALDYYMLRNGDTLDYKKKQRPLKIRMLDGTVKTVMVDDSKIVSDMLMTICARIGITNYDEYSLVRDVGEEKKEETTGTLKRDKTLLRDDKKMEKLKQKLHTDDELNWLDHGRTLREQGVEEIEMLLLRRKFFYSDQNVDSRDPVQLNLLYVQARDDILNGSHPVSFEKACDFAGYQCQIQFGDHNETKHKPGFLDLKEFLPKEYIKHKGEKRIFQAHKNSQNMTEIEAKVSYVKLARSLKTYGVSFFLVKEKMKGKNKLVPRLLGITKESVMRVDEKTKEVIQEWSLTNIKRWAASPKSFTLDFGDYQDGYYSVQTTEGEQIAQLIAGYIDIILKKKKSKDHFGLEGDEESTMLEDSVSPKKSTVMQQQFNKMGRVETGSVALPAIMRSGAGGPENFQMGSMPQAKQHITSGQMHRGHMPPLTSAQQALTGTINSSMQAVNAAQASLDEFDTLPPLGTDAASQAWRKNKMDESKHEIHSQVDAITAGTASMVNLTAGDPADTDYTAVGCAVTTISSNLTEMSKGVKLLAALMEDEGANGQQLLGAAKNLASAVSNMLKTAQPENTEPRQHLLQAAGNVGQTSGELLLHIGETDADPHFQDMLMQLAKAVANAAAALVLKAKNVAQKTEDSAQQNRVIAAATQCALSTSQLVACTRVVAPTISSPVCQEQLIEAGKLVAKSVEGCVEASQGATGDEGLLKQVGAAATGVTHALNELLLHIKQYASGAHPIGRHGEATDRILDVTENIFSSMGNAGEMVRQARILAQATSDLVNAIKMDAEGETDLENSRKLLSAAKLLADATAKMVEAAKGAAANPDSEEQQQKLREAAEGLRIATNAAAQNAIKKRLINKLENAAKHAAAAATQTIAAAQHAASSNKNPAAQQQLVQSCKVVAEQIPQLVQGVRGSQSQPDSPSAQLALIAASQNFLQPGAKMATSAKATVPTIGEQASAMQLSQCAKTLASALAELRTASQKAQEACGPLEMDNALSLIRGLERDMQEAKASAGAGRLKPLPGETLDKCSQDLVSSTKSVSSAIAQLLSEATQGNENYTGMAARDVVQALRSLAMAARGVGATTANPQACDAMLNCAADVMDKSGSLIEETKRAVAKPGDPESQQRLAQVAKAVSQALNRCVNSLPGQRDVDNAIRAVGEASKSLLADSFPSSGKSFQEVQAQLNQAAAGLNQSANELVHSSRGTTQDLARSTSKFGEDFNNFLEAGVDMAGTSQSKEDQTQVVSNLKTISMSSSKLLLAAKALSTDSNSPNLKNQLAAAARAVTDSINQLITMCTKQAPGQKECDNALRELESVREMLENPTEAVSDLSYFDCIDRVMENSKVLGESMAGISHNAKNSNLPEFGDSVSSGSKALCGLTEAAAQAAYLVGVSDPNSTAGQKGLVDPSQFAKANQSIQMACQNLVDPACTQSQVLSAATIVAKHTSALCNACRLASSKTSNPVAKRQFVQSAKEVANSTANLVKSIKALDGAFNPENREKCKAATGPLIEAVDNLTAFASNPEFASVPAQISSEGLESMEPIVAAARTMLESSTGLIQTARSLAVNPKDPPKWSVLAGHSRTVSDSIKKLITNMREKAPGQRECDDAIDVLNNCIREVDQASLAAISQQLSPREDISQEVLETSYIYSLKHWIMALQEQMMTSVHEISNLIEPVAIAAHSEASHLGHKVSQMARYFEPLIMAAIGTASKILSSQQQMAVLDQTKTLAESALQMLYTAKEAGGNPKAAHTQEALEESVQMMKEAVDDLGATLSEVASAAGAVGGMVDSITQSINKMEDPSVGDPDGNFVDYQTTMVKTAKAIAVTVQEMVTKSNTNPDDLGGLANQITNEFGDLAHEAKYAAITAENEEIGSHIIKQVGELGFSCTGLVTKAGALQCSPNDSFTKKELIESARKVSEKVSHVLASLQAGNRGTQACITAASAVSGIIADLDTTIMFATAGTLNRENAETFADHREHILKTAKALVEDTKLLVSGAGASQEKLAQAAQSSVLTITKLADVVKLGAASLGAEDPETQVVLINAVKDVAKALGDLISATKAAAGKPHDDPAMLQLKNSAKVMVTNVTSLLKTVKAVEDEATKGTRALEATIEHIKQELSVFNSPDPPPKTATPEEFIRMTKGITMATAKAVAAGNSCRQEDVIATANLSRRAIADMLHSCKQAAYHPEVNQDVQRRALRYGKESAVGYLDLLEHVLVIIQKPTHDQKQQLSVYSKRVAGSVTELIQAAEAMKGTEWVDPEDPTVIAENELLGAAAAIEAAAKKLEQLRPRTKPKEADESLNFEEQILEAAKSIAAATSALVKAASAAQRELVAQGKVGVIQANAVDDGQWSQGLISAARMVAAATSNLCEAANSAVQGHASEEKLISSAKQVAASTAQLLVACKVKADQDSQTMKRLQAAGNAVKRASDNLVKAAQKAAFDAQDDQAVVVKSKMVGGIAQIIAAQEEMLRKERELDEARKKLATIRQQQYKFLPSELREDGQEQ</sequence>
<name>A0AA47MT82_MERPO</name>
<dbReference type="FunFam" id="3.10.20.90:FF:000028">
    <property type="entry name" value="Talin 2"/>
    <property type="match status" value="1"/>
</dbReference>
<dbReference type="InterPro" id="IPR035964">
    <property type="entry name" value="I/LWEQ_dom_sf"/>
</dbReference>
<dbReference type="SMART" id="SM00295">
    <property type="entry name" value="B41"/>
    <property type="match status" value="1"/>
</dbReference>
<evidence type="ECO:0000256" key="4">
    <source>
        <dbReference type="ARBA" id="ARBA00022475"/>
    </source>
</evidence>
<dbReference type="GO" id="GO:0005856">
    <property type="term" value="C:cytoskeleton"/>
    <property type="evidence" value="ECO:0007669"/>
    <property type="project" value="UniProtKB-SubCell"/>
</dbReference>
<dbReference type="FunFam" id="1.20.1420.10:FF:000001">
    <property type="entry name" value="Talin 2"/>
    <property type="match status" value="1"/>
</dbReference>
<dbReference type="CDD" id="cd12150">
    <property type="entry name" value="talin-RS"/>
    <property type="match status" value="1"/>
</dbReference>
<accession>A0AA47MT82</accession>
<dbReference type="Gene3D" id="1.20.1410.10">
    <property type="entry name" value="I/LWEQ domain"/>
    <property type="match status" value="1"/>
</dbReference>
<dbReference type="SUPFAM" id="SSF109885">
    <property type="entry name" value="I/LWEQ domain"/>
    <property type="match status" value="4"/>
</dbReference>
<feature type="domain" description="FERM" evidence="11">
    <location>
        <begin position="86"/>
        <end position="403"/>
    </location>
</feature>
<dbReference type="Gene3D" id="1.20.120.230">
    <property type="entry name" value="Alpha-catenin/vinculin-like"/>
    <property type="match status" value="5"/>
</dbReference>
<dbReference type="Pfam" id="PF21692">
    <property type="entry name" value="Talin_R4"/>
    <property type="match status" value="1"/>
</dbReference>
<dbReference type="CDD" id="cd17173">
    <property type="entry name" value="FERM_F1_TLN1"/>
    <property type="match status" value="1"/>
</dbReference>
<evidence type="ECO:0000256" key="6">
    <source>
        <dbReference type="ARBA" id="ARBA00022553"/>
    </source>
</evidence>
<dbReference type="InterPro" id="IPR035963">
    <property type="entry name" value="FERM_2"/>
</dbReference>
<dbReference type="Pfam" id="PF16511">
    <property type="entry name" value="FERM_f0"/>
    <property type="match status" value="1"/>
</dbReference>
<dbReference type="CDD" id="cd10569">
    <property type="entry name" value="FERM_C_Talin"/>
    <property type="match status" value="1"/>
</dbReference>
<dbReference type="CDD" id="cd17171">
    <property type="entry name" value="FERM_F0_TLN1"/>
    <property type="match status" value="1"/>
</dbReference>
<proteinExistence type="predicted"/>
<dbReference type="InterPro" id="IPR002404">
    <property type="entry name" value="IRS_PTB"/>
</dbReference>
<dbReference type="Pfam" id="PF02174">
    <property type="entry name" value="IRS"/>
    <property type="match status" value="1"/>
</dbReference>
<dbReference type="GO" id="GO:0001726">
    <property type="term" value="C:ruffle"/>
    <property type="evidence" value="ECO:0007669"/>
    <property type="project" value="InterPro"/>
</dbReference>
<dbReference type="InterPro" id="IPR000299">
    <property type="entry name" value="FERM_domain"/>
</dbReference>
<keyword evidence="7" id="KW-0965">Cell junction</keyword>
<dbReference type="FunFam" id="1.20.120.230:FF:000002">
    <property type="entry name" value="Talin 2"/>
    <property type="match status" value="1"/>
</dbReference>
<dbReference type="FunFam" id="3.10.20.90:FF:000066">
    <property type="entry name" value="Talin 1"/>
    <property type="match status" value="1"/>
</dbReference>
<dbReference type="FunFam" id="1.20.120.230:FF:000005">
    <property type="entry name" value="Talin 1"/>
    <property type="match status" value="1"/>
</dbReference>
<evidence type="ECO:0000259" key="11">
    <source>
        <dbReference type="PROSITE" id="PS50057"/>
    </source>
</evidence>
<dbReference type="GO" id="GO:0005886">
    <property type="term" value="C:plasma membrane"/>
    <property type="evidence" value="ECO:0007669"/>
    <property type="project" value="UniProtKB-SubCell"/>
</dbReference>
<dbReference type="InterPro" id="IPR019748">
    <property type="entry name" value="FERM_central"/>
</dbReference>
<evidence type="ECO:0000256" key="1">
    <source>
        <dbReference type="ARBA" id="ARBA00004245"/>
    </source>
</evidence>
<keyword evidence="6" id="KW-0597">Phosphoprotein</keyword>
<dbReference type="Pfam" id="PF25177">
    <property type="entry name" value="Talin_VBS2"/>
    <property type="match status" value="1"/>
</dbReference>
<keyword evidence="8" id="KW-0472">Membrane</keyword>
<dbReference type="FunFam" id="1.20.1420.10:FF:000005">
    <property type="entry name" value="Talin 2"/>
    <property type="match status" value="1"/>
</dbReference>
<comment type="subcellular location">
    <subcellularLocation>
        <location evidence="2">Cell junction</location>
        <location evidence="2">Focal adhesion</location>
    </subcellularLocation>
    <subcellularLocation>
        <location evidence="3">Cell membrane</location>
        <topology evidence="3">Peripheral membrane protein</topology>
        <orientation evidence="3">Cytoplasmic side</orientation>
    </subcellularLocation>
    <subcellularLocation>
        <location evidence="1">Cytoplasm</location>
        <location evidence="1">Cytoskeleton</location>
    </subcellularLocation>
</comment>
<dbReference type="Gene3D" id="3.10.20.90">
    <property type="entry name" value="Phosphatidylinositol 3-kinase Catalytic Subunit, Chain A, domain 1"/>
    <property type="match status" value="2"/>
</dbReference>
<feature type="coiled-coil region" evidence="10">
    <location>
        <begin position="2513"/>
        <end position="2540"/>
    </location>
</feature>
<dbReference type="Pfam" id="PF08913">
    <property type="entry name" value="VBS"/>
    <property type="match status" value="1"/>
</dbReference>
<dbReference type="Pfam" id="PF21896">
    <property type="entry name" value="Talin_IBS2B"/>
    <property type="match status" value="3"/>
</dbReference>
<evidence type="ECO:0000256" key="3">
    <source>
        <dbReference type="ARBA" id="ARBA00004413"/>
    </source>
</evidence>
<dbReference type="InterPro" id="IPR019749">
    <property type="entry name" value="Band_41_domain"/>
</dbReference>
<keyword evidence="10" id="KW-0175">Coiled coil</keyword>
<dbReference type="PROSITE" id="PS50945">
    <property type="entry name" value="I_LWEQ"/>
    <property type="match status" value="1"/>
</dbReference>
<dbReference type="PROSITE" id="PS00660">
    <property type="entry name" value="FERM_1"/>
    <property type="match status" value="1"/>
</dbReference>
<dbReference type="InterPro" id="IPR036723">
    <property type="entry name" value="Alpha-catenin/vinculin-like_sf"/>
</dbReference>
<keyword evidence="14" id="KW-1185">Reference proteome</keyword>
<protein>
    <submittedName>
        <fullName evidence="13">Talin-1</fullName>
    </submittedName>
</protein>
<evidence type="ECO:0000259" key="12">
    <source>
        <dbReference type="PROSITE" id="PS50945"/>
    </source>
</evidence>
<dbReference type="InterPro" id="IPR014352">
    <property type="entry name" value="FERM/acyl-CoA-bd_prot_sf"/>
</dbReference>
<dbReference type="GO" id="GO:0005925">
    <property type="term" value="C:focal adhesion"/>
    <property type="evidence" value="ECO:0007669"/>
    <property type="project" value="UniProtKB-SubCell"/>
</dbReference>
<evidence type="ECO:0000313" key="13">
    <source>
        <dbReference type="EMBL" id="KAK0146114.1"/>
    </source>
</evidence>
<dbReference type="InterPro" id="IPR036476">
    <property type="entry name" value="Talin_cent_sf"/>
</dbReference>
<dbReference type="Pfam" id="PF09141">
    <property type="entry name" value="Talin_middle"/>
    <property type="match status" value="1"/>
</dbReference>
<dbReference type="FunFam" id="2.30.29.30:FF:000028">
    <property type="entry name" value="Talin 2"/>
    <property type="match status" value="1"/>
</dbReference>
<dbReference type="InterPro" id="IPR015224">
    <property type="entry name" value="Talin_cent"/>
</dbReference>
<reference evidence="13" key="1">
    <citation type="journal article" date="2023" name="Front. Mar. Sci.">
        <title>A new Merluccius polli reference genome to investigate the effects of global change in West African waters.</title>
        <authorList>
            <person name="Mateo J.L."/>
            <person name="Blanco-Fernandez C."/>
            <person name="Garcia-Vazquez E."/>
            <person name="Machado-Schiaffino G."/>
        </authorList>
    </citation>
    <scope>NUCLEOTIDE SEQUENCE</scope>
    <source>
        <strain evidence="13">C29</strain>
        <tissue evidence="13">Fin</tissue>
    </source>
</reference>
<dbReference type="GO" id="GO:0051015">
    <property type="term" value="F:actin filament binding"/>
    <property type="evidence" value="ECO:0007669"/>
    <property type="project" value="InterPro"/>
</dbReference>
<dbReference type="FunFam" id="1.20.1410.10:FF:000001">
    <property type="entry name" value="Talin 2"/>
    <property type="match status" value="1"/>
</dbReference>
<dbReference type="SUPFAM" id="SSF47220">
    <property type="entry name" value="alpha-catenin/vinculin-like"/>
    <property type="match status" value="5"/>
</dbReference>
<dbReference type="InterPro" id="IPR019747">
    <property type="entry name" value="FERM_CS"/>
</dbReference>
<dbReference type="FunFam" id="1.20.120.230:FF:000003">
    <property type="entry name" value="Talin 2"/>
    <property type="match status" value="1"/>
</dbReference>
<evidence type="ECO:0000256" key="9">
    <source>
        <dbReference type="ARBA" id="ARBA00023212"/>
    </source>
</evidence>
<evidence type="ECO:0000256" key="5">
    <source>
        <dbReference type="ARBA" id="ARBA00022490"/>
    </source>
</evidence>
<dbReference type="PROSITE" id="PS50057">
    <property type="entry name" value="FERM_3"/>
    <property type="match status" value="1"/>
</dbReference>
<dbReference type="InterPro" id="IPR057346">
    <property type="entry name" value="Talin1/2_VBS2"/>
</dbReference>
<dbReference type="GO" id="GO:0005178">
    <property type="term" value="F:integrin binding"/>
    <property type="evidence" value="ECO:0007669"/>
    <property type="project" value="TreeGrafter"/>
</dbReference>
<dbReference type="Gene3D" id="2.30.29.30">
    <property type="entry name" value="Pleckstrin-homology domain (PH domain)/Phosphotyrosine-binding domain (PTB)"/>
    <property type="match status" value="1"/>
</dbReference>
<feature type="domain" description="I/LWEQ" evidence="12">
    <location>
        <begin position="2306"/>
        <end position="2545"/>
    </location>
</feature>
<dbReference type="PANTHER" id="PTHR19981:SF7">
    <property type="entry name" value="TALIN-1"/>
    <property type="match status" value="1"/>
</dbReference>
<dbReference type="FunFam" id="1.20.80.10:FF:000007">
    <property type="entry name" value="Talin 2"/>
    <property type="match status" value="1"/>
</dbReference>
<evidence type="ECO:0000313" key="14">
    <source>
        <dbReference type="Proteomes" id="UP001174136"/>
    </source>
</evidence>